<gene>
    <name evidence="1" type="ORF">BN2475_100123</name>
</gene>
<proteinExistence type="predicted"/>
<protein>
    <submittedName>
        <fullName evidence="1">Uncharacterized protein</fullName>
    </submittedName>
</protein>
<accession>A0A1N7RQX8</accession>
<dbReference type="EMBL" id="CYGX02000010">
    <property type="protein sequence ID" value="SIT37102.1"/>
    <property type="molecule type" value="Genomic_DNA"/>
</dbReference>
<sequence>MRRGCKAAGQAMRQGVKPRIPVRHHMNNSPLVMVLPPIARHTARSRALLREVKRAADLRLSERRIGEISVLSSCKLYLAFGRTLKTTNPAALASFAAGTTGAGLGGAVFIADWLNLRHRTSLTHGWPRCA</sequence>
<name>A0A1N7RQX8_9BURK</name>
<evidence type="ECO:0000313" key="1">
    <source>
        <dbReference type="EMBL" id="SIT37102.1"/>
    </source>
</evidence>
<reference evidence="1 2" key="1">
    <citation type="submission" date="2016-12" db="EMBL/GenBank/DDBJ databases">
        <authorList>
            <person name="Song W.-J."/>
            <person name="Kurnit D.M."/>
        </authorList>
    </citation>
    <scope>NUCLEOTIDE SEQUENCE [LARGE SCALE GENOMIC DNA]</scope>
    <source>
        <strain evidence="1 2">STM7296</strain>
    </source>
</reference>
<evidence type="ECO:0000313" key="2">
    <source>
        <dbReference type="Proteomes" id="UP000187012"/>
    </source>
</evidence>
<dbReference type="Proteomes" id="UP000187012">
    <property type="component" value="Unassembled WGS sequence"/>
</dbReference>
<keyword evidence="2" id="KW-1185">Reference proteome</keyword>
<organism evidence="1 2">
    <name type="scientific">Paraburkholderia ribeironis</name>
    <dbReference type="NCBI Taxonomy" id="1247936"/>
    <lineage>
        <taxon>Bacteria</taxon>
        <taxon>Pseudomonadati</taxon>
        <taxon>Pseudomonadota</taxon>
        <taxon>Betaproteobacteria</taxon>
        <taxon>Burkholderiales</taxon>
        <taxon>Burkholderiaceae</taxon>
        <taxon>Paraburkholderia</taxon>
    </lineage>
</organism>
<dbReference type="STRING" id="1247936.BN2475_100123"/>
<dbReference type="AlphaFoldDB" id="A0A1N7RQX8"/>